<dbReference type="Pfam" id="PF00069">
    <property type="entry name" value="Pkinase"/>
    <property type="match status" value="1"/>
</dbReference>
<evidence type="ECO:0000313" key="10">
    <source>
        <dbReference type="Proteomes" id="UP001291623"/>
    </source>
</evidence>
<evidence type="ECO:0000256" key="5">
    <source>
        <dbReference type="ARBA" id="ARBA00022840"/>
    </source>
</evidence>
<evidence type="ECO:0000256" key="3">
    <source>
        <dbReference type="ARBA" id="ARBA00022741"/>
    </source>
</evidence>
<proteinExistence type="inferred from homology"/>
<dbReference type="GO" id="GO:0032968">
    <property type="term" value="P:positive regulation of transcription elongation by RNA polymerase II"/>
    <property type="evidence" value="ECO:0007669"/>
    <property type="project" value="TreeGrafter"/>
</dbReference>
<protein>
    <recommendedName>
        <fullName evidence="8">Protein kinase domain-containing protein</fullName>
    </recommendedName>
</protein>
<keyword evidence="2" id="KW-0808">Transferase</keyword>
<keyword evidence="10" id="KW-1185">Reference proteome</keyword>
<dbReference type="SUPFAM" id="SSF56112">
    <property type="entry name" value="Protein kinase-like (PK-like)"/>
    <property type="match status" value="1"/>
</dbReference>
<sequence length="488" mass="55097">MGCDSSKQATSHSPAHDSSVTVVDNIDPLLRIKAGFAPLEKIKEEPEKEGEDSVRRFSGFFIGQGTYSSVYRARDIENGKMVALKKVRFDNFQPDSVRFMAREIAILRKLDHPNIMNLEGIITSRLSCSIYLVFEYMEHDLSGLLSCPDIKFTDSQIKCYMQQLLSGLEHCHSRGIMHRDIKVSNILVDNEGILKIADFGLANFLSSRHKKPLTSRVVTLWYRPPELLLGSTSYGVEQLHKIFKLCGSPPDDYWKRSKLPLATMFKPKQPYDNPHKRGTDSSALNSEVSLTKTAVSFAFSERDPVPQCKHRKLQEIHEKPGKLFKNQAISAKWFPQRKTSYRLTDINASGILHAGDTFDSNMQDNDDFLRRTTLSSIILSIGNMVIMNAQIHLTRLIKNYQRIMMANKEGLGSRGPCYVSPRSLTPSRIVKLEKLVVGPGSMEIGMAKGEYILHPMHALTINVLTHLQDAGEEIMHKNASSHHRNQMG</sequence>
<keyword evidence="5 6" id="KW-0067">ATP-binding</keyword>
<keyword evidence="3 6" id="KW-0547">Nucleotide-binding</keyword>
<dbReference type="InterPro" id="IPR011009">
    <property type="entry name" value="Kinase-like_dom_sf"/>
</dbReference>
<dbReference type="InterPro" id="IPR008271">
    <property type="entry name" value="Ser/Thr_kinase_AS"/>
</dbReference>
<dbReference type="PANTHER" id="PTHR24056:SF571">
    <property type="entry name" value="PROTEIN KINASE DOMAIN-CONTAINING PROTEIN"/>
    <property type="match status" value="1"/>
</dbReference>
<dbReference type="GO" id="GO:0000307">
    <property type="term" value="C:cyclin-dependent protein kinase holoenzyme complex"/>
    <property type="evidence" value="ECO:0007669"/>
    <property type="project" value="TreeGrafter"/>
</dbReference>
<dbReference type="PROSITE" id="PS50011">
    <property type="entry name" value="PROTEIN_KINASE_DOM"/>
    <property type="match status" value="1"/>
</dbReference>
<dbReference type="PANTHER" id="PTHR24056">
    <property type="entry name" value="CELL DIVISION PROTEIN KINASE"/>
    <property type="match status" value="1"/>
</dbReference>
<dbReference type="InterPro" id="IPR017441">
    <property type="entry name" value="Protein_kinase_ATP_BS"/>
</dbReference>
<keyword evidence="4" id="KW-0418">Kinase</keyword>
<accession>A0AAE1SDD6</accession>
<evidence type="ECO:0000256" key="2">
    <source>
        <dbReference type="ARBA" id="ARBA00022679"/>
    </source>
</evidence>
<feature type="domain" description="Protein kinase" evidence="8">
    <location>
        <begin position="56"/>
        <end position="320"/>
    </location>
</feature>
<dbReference type="GO" id="GO:0005524">
    <property type="term" value="F:ATP binding"/>
    <property type="evidence" value="ECO:0007669"/>
    <property type="project" value="UniProtKB-UniRule"/>
</dbReference>
<evidence type="ECO:0000256" key="6">
    <source>
        <dbReference type="PROSITE-ProRule" id="PRU10141"/>
    </source>
</evidence>
<evidence type="ECO:0000256" key="4">
    <source>
        <dbReference type="ARBA" id="ARBA00022777"/>
    </source>
</evidence>
<evidence type="ECO:0000313" key="9">
    <source>
        <dbReference type="EMBL" id="KAK4367572.1"/>
    </source>
</evidence>
<dbReference type="AlphaFoldDB" id="A0AAE1SDD6"/>
<dbReference type="Gene3D" id="1.10.510.10">
    <property type="entry name" value="Transferase(Phosphotransferase) domain 1"/>
    <property type="match status" value="1"/>
</dbReference>
<comment type="similarity">
    <text evidence="1">Belongs to the protein kinase superfamily. CMGC Ser/Thr protein kinase family. CDC2/CDKX subfamily.</text>
</comment>
<comment type="caution">
    <text evidence="9">The sequence shown here is derived from an EMBL/GenBank/DDBJ whole genome shotgun (WGS) entry which is preliminary data.</text>
</comment>
<evidence type="ECO:0000259" key="8">
    <source>
        <dbReference type="PROSITE" id="PS50011"/>
    </source>
</evidence>
<dbReference type="EMBL" id="JAVYJV010000006">
    <property type="protein sequence ID" value="KAK4367572.1"/>
    <property type="molecule type" value="Genomic_DNA"/>
</dbReference>
<dbReference type="GO" id="GO:0005634">
    <property type="term" value="C:nucleus"/>
    <property type="evidence" value="ECO:0007669"/>
    <property type="project" value="TreeGrafter"/>
</dbReference>
<evidence type="ECO:0000256" key="1">
    <source>
        <dbReference type="ARBA" id="ARBA00006485"/>
    </source>
</evidence>
<dbReference type="FunFam" id="3.30.200.20:FF:000021">
    <property type="entry name" value="probable serine/threonine-protein kinase At1g54610"/>
    <property type="match status" value="1"/>
</dbReference>
<dbReference type="Proteomes" id="UP001291623">
    <property type="component" value="Unassembled WGS sequence"/>
</dbReference>
<dbReference type="PROSITE" id="PS00107">
    <property type="entry name" value="PROTEIN_KINASE_ATP"/>
    <property type="match status" value="1"/>
</dbReference>
<dbReference type="InterPro" id="IPR050108">
    <property type="entry name" value="CDK"/>
</dbReference>
<dbReference type="GO" id="GO:0008353">
    <property type="term" value="F:RNA polymerase II CTD heptapeptide repeat kinase activity"/>
    <property type="evidence" value="ECO:0007669"/>
    <property type="project" value="TreeGrafter"/>
</dbReference>
<dbReference type="InterPro" id="IPR000719">
    <property type="entry name" value="Prot_kinase_dom"/>
</dbReference>
<feature type="binding site" evidence="6">
    <location>
        <position position="85"/>
    </location>
    <ligand>
        <name>ATP</name>
        <dbReference type="ChEBI" id="CHEBI:30616"/>
    </ligand>
</feature>
<dbReference type="PROSITE" id="PS00108">
    <property type="entry name" value="PROTEIN_KINASE_ST"/>
    <property type="match status" value="1"/>
</dbReference>
<gene>
    <name evidence="9" type="ORF">RND71_011364</name>
</gene>
<keyword evidence="7" id="KW-0723">Serine/threonine-protein kinase</keyword>
<dbReference type="SMART" id="SM00220">
    <property type="entry name" value="S_TKc"/>
    <property type="match status" value="1"/>
</dbReference>
<organism evidence="9 10">
    <name type="scientific">Anisodus tanguticus</name>
    <dbReference type="NCBI Taxonomy" id="243964"/>
    <lineage>
        <taxon>Eukaryota</taxon>
        <taxon>Viridiplantae</taxon>
        <taxon>Streptophyta</taxon>
        <taxon>Embryophyta</taxon>
        <taxon>Tracheophyta</taxon>
        <taxon>Spermatophyta</taxon>
        <taxon>Magnoliopsida</taxon>
        <taxon>eudicotyledons</taxon>
        <taxon>Gunneridae</taxon>
        <taxon>Pentapetalae</taxon>
        <taxon>asterids</taxon>
        <taxon>lamiids</taxon>
        <taxon>Solanales</taxon>
        <taxon>Solanaceae</taxon>
        <taxon>Solanoideae</taxon>
        <taxon>Hyoscyameae</taxon>
        <taxon>Anisodus</taxon>
    </lineage>
</organism>
<dbReference type="Gene3D" id="3.30.200.20">
    <property type="entry name" value="Phosphorylase Kinase, domain 1"/>
    <property type="match status" value="1"/>
</dbReference>
<evidence type="ECO:0000256" key="7">
    <source>
        <dbReference type="RuleBase" id="RU000304"/>
    </source>
</evidence>
<reference evidence="9" key="1">
    <citation type="submission" date="2023-12" db="EMBL/GenBank/DDBJ databases">
        <title>Genome assembly of Anisodus tanguticus.</title>
        <authorList>
            <person name="Wang Y.-J."/>
        </authorList>
    </citation>
    <scope>NUCLEOTIDE SEQUENCE</scope>
    <source>
        <strain evidence="9">KB-2021</strain>
        <tissue evidence="9">Leaf</tissue>
    </source>
</reference>
<name>A0AAE1SDD6_9SOLA</name>